<evidence type="ECO:0000256" key="1">
    <source>
        <dbReference type="ARBA" id="ARBA00004123"/>
    </source>
</evidence>
<dbReference type="Pfam" id="PF06584">
    <property type="entry name" value="DIRP"/>
    <property type="match status" value="1"/>
</dbReference>
<feature type="compositionally biased region" description="Basic residues" evidence="3">
    <location>
        <begin position="214"/>
        <end position="224"/>
    </location>
</feature>
<evidence type="ECO:0000259" key="5">
    <source>
        <dbReference type="SMART" id="SM01135"/>
    </source>
</evidence>
<dbReference type="InterPro" id="IPR001005">
    <property type="entry name" value="SANT/Myb"/>
</dbReference>
<feature type="compositionally biased region" description="Polar residues" evidence="3">
    <location>
        <begin position="1127"/>
        <end position="1153"/>
    </location>
</feature>
<feature type="compositionally biased region" description="Polar residues" evidence="3">
    <location>
        <begin position="321"/>
        <end position="330"/>
    </location>
</feature>
<evidence type="ECO:0000256" key="2">
    <source>
        <dbReference type="ARBA" id="ARBA00023242"/>
    </source>
</evidence>
<dbReference type="HOGENOM" id="CLU_007109_0_0_1"/>
<dbReference type="PANTHER" id="PTHR21689">
    <property type="entry name" value="LIN-9"/>
    <property type="match status" value="1"/>
</dbReference>
<dbReference type="SMART" id="SM01135">
    <property type="entry name" value="DIRP"/>
    <property type="match status" value="1"/>
</dbReference>
<dbReference type="GO" id="GO:0006357">
    <property type="term" value="P:regulation of transcription by RNA polymerase II"/>
    <property type="evidence" value="ECO:0007669"/>
    <property type="project" value="TreeGrafter"/>
</dbReference>
<keyword evidence="7" id="KW-1185">Reference proteome</keyword>
<feature type="compositionally biased region" description="Polar residues" evidence="3">
    <location>
        <begin position="241"/>
        <end position="251"/>
    </location>
</feature>
<reference evidence="6" key="1">
    <citation type="submission" date="2015-04" db="UniProtKB">
        <authorList>
            <consortium name="EnsemblPlants"/>
        </authorList>
    </citation>
    <scope>IDENTIFICATION</scope>
</reference>
<feature type="compositionally biased region" description="Basic and acidic residues" evidence="3">
    <location>
        <begin position="433"/>
        <end position="445"/>
    </location>
</feature>
<dbReference type="Gene3D" id="1.20.58.1880">
    <property type="match status" value="1"/>
</dbReference>
<feature type="compositionally biased region" description="Basic and acidic residues" evidence="3">
    <location>
        <begin position="516"/>
        <end position="529"/>
    </location>
</feature>
<dbReference type="eggNOG" id="KOG1019">
    <property type="taxonomic scope" value="Eukaryota"/>
</dbReference>
<dbReference type="Gramene" id="OMERI03G24350.1">
    <property type="protein sequence ID" value="OMERI03G24350.1"/>
    <property type="gene ID" value="OMERI03G24350"/>
</dbReference>
<dbReference type="GO" id="GO:0017053">
    <property type="term" value="C:transcription repressor complex"/>
    <property type="evidence" value="ECO:0007669"/>
    <property type="project" value="InterPro"/>
</dbReference>
<dbReference type="GO" id="GO:0051726">
    <property type="term" value="P:regulation of cell cycle"/>
    <property type="evidence" value="ECO:0007669"/>
    <property type="project" value="TreeGrafter"/>
</dbReference>
<dbReference type="GO" id="GO:0003677">
    <property type="term" value="F:DNA binding"/>
    <property type="evidence" value="ECO:0007669"/>
    <property type="project" value="TreeGrafter"/>
</dbReference>
<dbReference type="AlphaFoldDB" id="A0A0E0D403"/>
<dbReference type="InterPro" id="IPR033471">
    <property type="entry name" value="DIRP"/>
</dbReference>
<evidence type="ECO:0000313" key="7">
    <source>
        <dbReference type="Proteomes" id="UP000008021"/>
    </source>
</evidence>
<feature type="compositionally biased region" description="Basic residues" evidence="3">
    <location>
        <begin position="256"/>
        <end position="274"/>
    </location>
</feature>
<dbReference type="CDD" id="cd00167">
    <property type="entry name" value="SANT"/>
    <property type="match status" value="1"/>
</dbReference>
<organism evidence="6">
    <name type="scientific">Oryza meridionalis</name>
    <dbReference type="NCBI Taxonomy" id="40149"/>
    <lineage>
        <taxon>Eukaryota</taxon>
        <taxon>Viridiplantae</taxon>
        <taxon>Streptophyta</taxon>
        <taxon>Embryophyta</taxon>
        <taxon>Tracheophyta</taxon>
        <taxon>Spermatophyta</taxon>
        <taxon>Magnoliopsida</taxon>
        <taxon>Liliopsida</taxon>
        <taxon>Poales</taxon>
        <taxon>Poaceae</taxon>
        <taxon>BOP clade</taxon>
        <taxon>Oryzoideae</taxon>
        <taxon>Oryzeae</taxon>
        <taxon>Oryzinae</taxon>
        <taxon>Oryza</taxon>
    </lineage>
</organism>
<name>A0A0E0D403_9ORYZ</name>
<protein>
    <recommendedName>
        <fullName evidence="5">DIRP domain-containing protein</fullName>
    </recommendedName>
</protein>
<dbReference type="PANTHER" id="PTHR21689:SF2">
    <property type="entry name" value="PROTEIN LIN-9 HOMOLOG"/>
    <property type="match status" value="1"/>
</dbReference>
<feature type="chain" id="PRO_5002356545" description="DIRP domain-containing protein" evidence="4">
    <location>
        <begin position="30"/>
        <end position="1237"/>
    </location>
</feature>
<dbReference type="STRING" id="40149.A0A0E0D403"/>
<feature type="region of interest" description="Disordered" evidence="3">
    <location>
        <begin position="513"/>
        <end position="563"/>
    </location>
</feature>
<dbReference type="EnsemblPlants" id="OMERI03G24350.1">
    <property type="protein sequence ID" value="OMERI03G24350.1"/>
    <property type="gene ID" value="OMERI03G24350"/>
</dbReference>
<reference evidence="6" key="2">
    <citation type="submission" date="2018-05" db="EMBL/GenBank/DDBJ databases">
        <title>OmerRS3 (Oryza meridionalis Reference Sequence Version 3).</title>
        <authorList>
            <person name="Zhang J."/>
            <person name="Kudrna D."/>
            <person name="Lee S."/>
            <person name="Talag J."/>
            <person name="Welchert J."/>
            <person name="Wing R.A."/>
        </authorList>
    </citation>
    <scope>NUCLEOTIDE SEQUENCE [LARGE SCALE GENOMIC DNA]</scope>
    <source>
        <strain evidence="6">cv. OR44</strain>
    </source>
</reference>
<comment type="subcellular location">
    <subcellularLocation>
        <location evidence="1">Nucleus</location>
    </subcellularLocation>
</comment>
<dbReference type="InterPro" id="IPR009057">
    <property type="entry name" value="Homeodomain-like_sf"/>
</dbReference>
<feature type="compositionally biased region" description="Basic residues" evidence="3">
    <location>
        <begin position="402"/>
        <end position="415"/>
    </location>
</feature>
<feature type="compositionally biased region" description="Basic residues" evidence="3">
    <location>
        <begin position="452"/>
        <end position="466"/>
    </location>
</feature>
<dbReference type="InterPro" id="IPR010561">
    <property type="entry name" value="LIN-9/ALY1"/>
</dbReference>
<feature type="domain" description="DIRP" evidence="5">
    <location>
        <begin position="752"/>
        <end position="853"/>
    </location>
</feature>
<sequence length="1237" mass="137633">MHSAPHPPPPSALVLAVLLFTAARTPSFSQGWFSRFVSCLSRRSTSRRRRSPSVAAPALTAQLIPRGSTFSGIHNFVASSSVGDRGLTWKVRNVNKRYAKINEDWQDKDATNVHKSKVRKKKLSDMLGSQWSKDELERFYGSYRKYGKDWRKVASSIRDRTSEMVEALYNMNKAYLSLPEGTATAAGLIAMMTDHYNILDGSNSDHESNGSPKTSRKPRKRGRAKFQSVSKASDTQHPDRLQSQPASSSYGCLSLLKKKRSGGNKPRAVGKRTPRVPVASMYQRDEKIGSSNRQAKPDGNGDDEGAHVAALALAEVFQRGGSPQDSQTPGRSGDRMFLSPVKSTDRKNADSEMGSSKLHGFQVDADFPEGSLGSREAETGDYPKYASYLMNNEGSPSGKSQQKVKRTQRRRKKAARKTDDQLEDDREACSGTEEGHSAKKTKDESEVNGLGRKGRWPSKKSNKRNRQLFFGDESSALDALHTLADLSVNILQPSSIVESVLLILPPMTFPESSAQIKDENKDNDSDEKPSMPAAVSVLEKKDKSKSTVKKVKRQSELASTDMAARKKARIAKVPNRDGIAISETKQLDSKFGVQTEKKKRKPSAAKISKDEKSALKDVEKTEWMEISDLDNVSAEEGKVSSNKGMHTHVSPVSNHMINSTAHTDFGNVAMDTVDTTQGATTQQADLASKGRSRRKIGILKALAPECRPTDGADDLRSDKFSYPVNNVIDLKDSLSHCLSSRLLRRWCTFEWFYSAIDFPWFEKSEFVEYLNHVKLGHVPRLTRVEWGVIRSSLGKPRRLSKQFLQEEREKLAQYRESVRQHYAELRSGVREGLPTDLARPLGVGQRVIACHPRTRELHDGNVLNVDHNRCRVQFDRPELGVEFVTDIDCMPLHPLENFPESLRRQNIVNKYYNSFSEAKFEDRSKELGTGGPTRFTSNVCFDGGDATSNIPSNYPINTLMKQAKEALLVELRHMNEEVYGRQKDGEAFRDFEHFRKQYAMVLVQLRDSNDHVASALLSLRQRNTYHGHPAQSYPKPMENGSLTGTPDLYNLFGYINQESGSQVMEVIETSRSRAKLMVDVAIQAMCSVSEGEDAYAKVGEALDNLNNRSTGSGSSILGIRRIPPDSGQANSSHQDNTTSGHFDPATNNISSPRLPNGCDSEPQFPSELISSCVATILMIQNCTEKQYHPAEVAHILDSALSRLQPCSSQNVSIFREIEMCMGIIKNQMLALIPTPSG</sequence>
<dbReference type="Pfam" id="PF00249">
    <property type="entry name" value="Myb_DNA-binding"/>
    <property type="match status" value="1"/>
</dbReference>
<feature type="compositionally biased region" description="Polar residues" evidence="3">
    <location>
        <begin position="1104"/>
        <end position="1115"/>
    </location>
</feature>
<dbReference type="GO" id="GO:0005654">
    <property type="term" value="C:nucleoplasm"/>
    <property type="evidence" value="ECO:0007669"/>
    <property type="project" value="TreeGrafter"/>
</dbReference>
<dbReference type="Proteomes" id="UP000008021">
    <property type="component" value="Chromosome 3"/>
</dbReference>
<dbReference type="GO" id="GO:0006351">
    <property type="term" value="P:DNA-templated transcription"/>
    <property type="evidence" value="ECO:0007669"/>
    <property type="project" value="InterPro"/>
</dbReference>
<feature type="region of interest" description="Disordered" evidence="3">
    <location>
        <begin position="1104"/>
        <end position="1160"/>
    </location>
</feature>
<proteinExistence type="predicted"/>
<keyword evidence="2" id="KW-0539">Nucleus</keyword>
<feature type="region of interest" description="Disordered" evidence="3">
    <location>
        <begin position="318"/>
        <end position="467"/>
    </location>
</feature>
<evidence type="ECO:0000256" key="3">
    <source>
        <dbReference type="SAM" id="MobiDB-lite"/>
    </source>
</evidence>
<accession>A0A0E0D403</accession>
<keyword evidence="4" id="KW-0732">Signal</keyword>
<feature type="region of interest" description="Disordered" evidence="3">
    <location>
        <begin position="593"/>
        <end position="613"/>
    </location>
</feature>
<evidence type="ECO:0000256" key="4">
    <source>
        <dbReference type="SAM" id="SignalP"/>
    </source>
</evidence>
<evidence type="ECO:0000313" key="6">
    <source>
        <dbReference type="EnsemblPlants" id="OMERI03G24350.1"/>
    </source>
</evidence>
<feature type="region of interest" description="Disordered" evidence="3">
    <location>
        <begin position="200"/>
        <end position="304"/>
    </location>
</feature>
<feature type="compositionally biased region" description="Polar residues" evidence="3">
    <location>
        <begin position="389"/>
        <end position="400"/>
    </location>
</feature>
<dbReference type="SUPFAM" id="SSF46689">
    <property type="entry name" value="Homeodomain-like"/>
    <property type="match status" value="1"/>
</dbReference>
<feature type="signal peptide" evidence="4">
    <location>
        <begin position="1"/>
        <end position="29"/>
    </location>
</feature>